<dbReference type="OrthoDB" id="6503696at2759"/>
<dbReference type="InterPro" id="IPR011032">
    <property type="entry name" value="GroES-like_sf"/>
</dbReference>
<protein>
    <recommendedName>
        <fullName evidence="4">Enoyl reductase (ER) domain-containing protein</fullName>
    </recommendedName>
</protein>
<organism evidence="5">
    <name type="scientific">Oppiella nova</name>
    <dbReference type="NCBI Taxonomy" id="334625"/>
    <lineage>
        <taxon>Eukaryota</taxon>
        <taxon>Metazoa</taxon>
        <taxon>Ecdysozoa</taxon>
        <taxon>Arthropoda</taxon>
        <taxon>Chelicerata</taxon>
        <taxon>Arachnida</taxon>
        <taxon>Acari</taxon>
        <taxon>Acariformes</taxon>
        <taxon>Sarcoptiformes</taxon>
        <taxon>Oribatida</taxon>
        <taxon>Brachypylina</taxon>
        <taxon>Oppioidea</taxon>
        <taxon>Oppiidae</taxon>
        <taxon>Oppiella</taxon>
    </lineage>
</organism>
<dbReference type="CDD" id="cd05195">
    <property type="entry name" value="enoyl_red"/>
    <property type="match status" value="1"/>
</dbReference>
<dbReference type="SUPFAM" id="SSF50129">
    <property type="entry name" value="GroES-like"/>
    <property type="match status" value="1"/>
</dbReference>
<dbReference type="Gene3D" id="3.40.50.720">
    <property type="entry name" value="NAD(P)-binding Rossmann-like Domain"/>
    <property type="match status" value="1"/>
</dbReference>
<dbReference type="GO" id="GO:0016491">
    <property type="term" value="F:oxidoreductase activity"/>
    <property type="evidence" value="ECO:0007669"/>
    <property type="project" value="InterPro"/>
</dbReference>
<keyword evidence="3" id="KW-0808">Transferase</keyword>
<dbReference type="PANTHER" id="PTHR45681">
    <property type="entry name" value="POLYKETIDE SYNTHASE 44-RELATED"/>
    <property type="match status" value="1"/>
</dbReference>
<feature type="domain" description="Enoyl reductase (ER)" evidence="4">
    <location>
        <begin position="213"/>
        <end position="514"/>
    </location>
</feature>
<dbReference type="GO" id="GO:0016740">
    <property type="term" value="F:transferase activity"/>
    <property type="evidence" value="ECO:0007669"/>
    <property type="project" value="UniProtKB-KW"/>
</dbReference>
<sequence length="515" mass="58570">MRDTPDLWPIDLQTFMQDLYDSIQSNGFLLTVFRYKFTEPEIALNSLNGKPFPNNNELTLRLEKFVTIAKSVVWETHPYPDSHNIIHITGGNYQQWFGVLQERVIEAKEADNQTDNIWLIANDSSINGIIGLMNCLRLEPGGENWRYIFNYDSTGSPMDIDFNVNPYSDILANDLVANVVKEGKVGTYRHLRLPTDYDKCLSNDYHLNSSKIGDLGGLQWYDSRSIARVNEMWGMSNNKETVTRVEIYCSGISFRDVMLSTGRIPFGPEQLFTDCLIGYEYAGRRADTGERVMGLEGGRTVATSINANLSGMTKIPDHWSMADASTIINNYSTLWYGLIKRANLKKGESILIHSAAGGIGQSAINICKHYECDIYVTVGTEDKKQFLMEEYNIPEDRILNSRDILFKNQIKELTNGKGVDIVINSLAGDKLDASYECLANCGRFVEIGKFDMFQNKQLGMFDFLRDIQFIGVGMDAVFMKDPNFWQDFYDWMHKNCTNGCVKPYNYTLYNASDVD</sequence>
<dbReference type="EMBL" id="OC919567">
    <property type="protein sequence ID" value="CAD7651562.1"/>
    <property type="molecule type" value="Genomic_DNA"/>
</dbReference>
<dbReference type="Pfam" id="PF21149">
    <property type="entry name" value="FAS_pseudo-KR"/>
    <property type="match status" value="1"/>
</dbReference>
<dbReference type="InterPro" id="IPR020843">
    <property type="entry name" value="ER"/>
</dbReference>
<dbReference type="SUPFAM" id="SSF51735">
    <property type="entry name" value="NAD(P)-binding Rossmann-fold domains"/>
    <property type="match status" value="1"/>
</dbReference>
<accession>A0A7R9M0X7</accession>
<dbReference type="InterPro" id="IPR013149">
    <property type="entry name" value="ADH-like_C"/>
</dbReference>
<keyword evidence="2" id="KW-0597">Phosphoprotein</keyword>
<dbReference type="AlphaFoldDB" id="A0A7R9M0X7"/>
<dbReference type="Proteomes" id="UP000728032">
    <property type="component" value="Unassembled WGS sequence"/>
</dbReference>
<dbReference type="Gene3D" id="3.90.180.10">
    <property type="entry name" value="Medium-chain alcohol dehydrogenases, catalytic domain"/>
    <property type="match status" value="1"/>
</dbReference>
<evidence type="ECO:0000259" key="4">
    <source>
        <dbReference type="SMART" id="SM00829"/>
    </source>
</evidence>
<evidence type="ECO:0000256" key="3">
    <source>
        <dbReference type="ARBA" id="ARBA00022679"/>
    </source>
</evidence>
<dbReference type="FunFam" id="3.40.50.720:FF:000209">
    <property type="entry name" value="Polyketide synthase Pks12"/>
    <property type="match status" value="1"/>
</dbReference>
<keyword evidence="1" id="KW-0596">Phosphopantetheine</keyword>
<dbReference type="SMART" id="SM00829">
    <property type="entry name" value="PKS_ER"/>
    <property type="match status" value="1"/>
</dbReference>
<dbReference type="InterPro" id="IPR036291">
    <property type="entry name" value="NAD(P)-bd_dom_sf"/>
</dbReference>
<keyword evidence="6" id="KW-1185">Reference proteome</keyword>
<dbReference type="PANTHER" id="PTHR45681:SF6">
    <property type="entry name" value="POLYKETIDE SYNTHASE 37"/>
    <property type="match status" value="1"/>
</dbReference>
<gene>
    <name evidence="5" type="ORF">ONB1V03_LOCUS8361</name>
</gene>
<evidence type="ECO:0000313" key="6">
    <source>
        <dbReference type="Proteomes" id="UP000728032"/>
    </source>
</evidence>
<name>A0A7R9M0X7_9ACAR</name>
<evidence type="ECO:0000313" key="5">
    <source>
        <dbReference type="EMBL" id="CAD7651562.1"/>
    </source>
</evidence>
<dbReference type="InterPro" id="IPR050444">
    <property type="entry name" value="Polyketide_Synthase"/>
</dbReference>
<evidence type="ECO:0000256" key="2">
    <source>
        <dbReference type="ARBA" id="ARBA00022553"/>
    </source>
</evidence>
<reference evidence="5" key="1">
    <citation type="submission" date="2020-11" db="EMBL/GenBank/DDBJ databases">
        <authorList>
            <person name="Tran Van P."/>
        </authorList>
    </citation>
    <scope>NUCLEOTIDE SEQUENCE</scope>
</reference>
<dbReference type="Pfam" id="PF00107">
    <property type="entry name" value="ADH_zinc_N"/>
    <property type="match status" value="1"/>
</dbReference>
<proteinExistence type="predicted"/>
<evidence type="ECO:0000256" key="1">
    <source>
        <dbReference type="ARBA" id="ARBA00022450"/>
    </source>
</evidence>
<dbReference type="InterPro" id="IPR049391">
    <property type="entry name" value="FAS_pseudo-KR"/>
</dbReference>
<dbReference type="EMBL" id="CAJPVJ010004742">
    <property type="protein sequence ID" value="CAG2168877.1"/>
    <property type="molecule type" value="Genomic_DNA"/>
</dbReference>